<gene>
    <name evidence="5" type="ORF">H8876_02140</name>
</gene>
<keyword evidence="2" id="KW-1133">Transmembrane helix</keyword>
<evidence type="ECO:0000256" key="3">
    <source>
        <dbReference type="SAM" id="SignalP"/>
    </source>
</evidence>
<feature type="transmembrane region" description="Helical" evidence="2">
    <location>
        <begin position="173"/>
        <end position="194"/>
    </location>
</feature>
<feature type="chain" id="PRO_5036995943" evidence="3">
    <location>
        <begin position="26"/>
        <end position="269"/>
    </location>
</feature>
<keyword evidence="6" id="KW-1185">Reference proteome</keyword>
<comment type="caution">
    <text evidence="5">The sequence shown here is derived from an EMBL/GenBank/DDBJ whole genome shotgun (WGS) entry which is preliminary data.</text>
</comment>
<feature type="compositionally biased region" description="Low complexity" evidence="1">
    <location>
        <begin position="249"/>
        <end position="260"/>
    </location>
</feature>
<feature type="domain" description="TPM" evidence="4">
    <location>
        <begin position="33"/>
        <end position="139"/>
    </location>
</feature>
<dbReference type="PANTHER" id="PTHR30373">
    <property type="entry name" value="UPF0603 PROTEIN YGCG"/>
    <property type="match status" value="1"/>
</dbReference>
<evidence type="ECO:0000256" key="1">
    <source>
        <dbReference type="SAM" id="MobiDB-lite"/>
    </source>
</evidence>
<keyword evidence="2" id="KW-0812">Transmembrane</keyword>
<dbReference type="Gene3D" id="3.10.310.50">
    <property type="match status" value="1"/>
</dbReference>
<feature type="signal peptide" evidence="3">
    <location>
        <begin position="1"/>
        <end position="25"/>
    </location>
</feature>
<dbReference type="PANTHER" id="PTHR30373:SF2">
    <property type="entry name" value="UPF0603 PROTEIN YGCG"/>
    <property type="match status" value="1"/>
</dbReference>
<dbReference type="Pfam" id="PF04536">
    <property type="entry name" value="TPM_phosphatase"/>
    <property type="match status" value="1"/>
</dbReference>
<reference evidence="5" key="1">
    <citation type="submission" date="2020-08" db="EMBL/GenBank/DDBJ databases">
        <authorList>
            <person name="Liu C."/>
            <person name="Sun Q."/>
        </authorList>
    </citation>
    <scope>NUCLEOTIDE SEQUENCE</scope>
    <source>
        <strain evidence="5">BX16</strain>
    </source>
</reference>
<evidence type="ECO:0000313" key="6">
    <source>
        <dbReference type="Proteomes" id="UP000644115"/>
    </source>
</evidence>
<dbReference type="AlphaFoldDB" id="A0A923NEQ4"/>
<evidence type="ECO:0000313" key="5">
    <source>
        <dbReference type="EMBL" id="MBC5998805.1"/>
    </source>
</evidence>
<name>A0A923NEQ4_9FIRM</name>
<dbReference type="EMBL" id="JACRWC010000035">
    <property type="protein sequence ID" value="MBC5998805.1"/>
    <property type="molecule type" value="Genomic_DNA"/>
</dbReference>
<feature type="region of interest" description="Disordered" evidence="1">
    <location>
        <begin position="238"/>
        <end position="269"/>
    </location>
</feature>
<keyword evidence="2" id="KW-0472">Membrane</keyword>
<dbReference type="RefSeq" id="WP_249286333.1">
    <property type="nucleotide sequence ID" value="NZ_JACRWC010000035.1"/>
</dbReference>
<accession>A0A923NEQ4</accession>
<evidence type="ECO:0000259" key="4">
    <source>
        <dbReference type="Pfam" id="PF04536"/>
    </source>
</evidence>
<sequence>MRNKAITIIMALLLTLGLAAGSSFAAEKTSYFIDDASIVSSETQKEIDSRLADISKAQKSGVYLMTTDDFQGMTPQEFADFVYEENGMGYGSSHDGIILVLNYDSGDWAISTTGSGISTYTDAGQEYLMENVTKDLREDPPAAFSVYADLCEDFLIQAAKGKPYDVGNMPKDFNLLIDIAIGIVIGLLIAYAIVKRQKDALRSVRRRVAAKEYMRPGSLKLTAQNEQYLYNTVDRIEKETSSGGGSSSGGSTTHTSSSGTTHGGSSGKF</sequence>
<organism evidence="5 6">
    <name type="scientific">Lentihominibacter faecis</name>
    <dbReference type="NCBI Taxonomy" id="2764712"/>
    <lineage>
        <taxon>Bacteria</taxon>
        <taxon>Bacillati</taxon>
        <taxon>Bacillota</taxon>
        <taxon>Clostridia</taxon>
        <taxon>Peptostreptococcales</taxon>
        <taxon>Anaerovoracaceae</taxon>
        <taxon>Lentihominibacter</taxon>
    </lineage>
</organism>
<proteinExistence type="predicted"/>
<dbReference type="Proteomes" id="UP000644115">
    <property type="component" value="Unassembled WGS sequence"/>
</dbReference>
<dbReference type="InterPro" id="IPR007621">
    <property type="entry name" value="TPM_dom"/>
</dbReference>
<evidence type="ECO:0000256" key="2">
    <source>
        <dbReference type="SAM" id="Phobius"/>
    </source>
</evidence>
<keyword evidence="3" id="KW-0732">Signal</keyword>
<protein>
    <submittedName>
        <fullName evidence="5">TPM domain-containing protein</fullName>
    </submittedName>
</protein>